<dbReference type="SUPFAM" id="SSF50978">
    <property type="entry name" value="WD40 repeat-like"/>
    <property type="match status" value="2"/>
</dbReference>
<accession>C1EGB1</accession>
<dbReference type="PANTHER" id="PTHR19853:SF0">
    <property type="entry name" value="WD REPEAT-CONTAINING PROTEIN 3"/>
    <property type="match status" value="1"/>
</dbReference>
<dbReference type="FunFam" id="2.130.10.10:FF:000157">
    <property type="entry name" value="WD repeat domain 3"/>
    <property type="match status" value="1"/>
</dbReference>
<protein>
    <recommendedName>
        <fullName evidence="8">Small-subunit processome Utp12 domain-containing protein</fullName>
    </recommendedName>
</protein>
<feature type="domain" description="Small-subunit processome Utp12" evidence="8">
    <location>
        <begin position="852"/>
        <end position="950"/>
    </location>
</feature>
<dbReference type="InParanoid" id="C1EGB1"/>
<evidence type="ECO:0000256" key="7">
    <source>
        <dbReference type="SAM" id="MobiDB-lite"/>
    </source>
</evidence>
<gene>
    <name evidence="9" type="ORF">MICPUN_65501</name>
</gene>
<dbReference type="InterPro" id="IPR051570">
    <property type="entry name" value="TBC1_cilium_biogenesis"/>
</dbReference>
<evidence type="ECO:0000256" key="2">
    <source>
        <dbReference type="ARBA" id="ARBA00022574"/>
    </source>
</evidence>
<dbReference type="SMART" id="SM00320">
    <property type="entry name" value="WD40"/>
    <property type="match status" value="11"/>
</dbReference>
<evidence type="ECO:0000313" key="10">
    <source>
        <dbReference type="Proteomes" id="UP000002009"/>
    </source>
</evidence>
<dbReference type="InterPro" id="IPR015943">
    <property type="entry name" value="WD40/YVTN_repeat-like_dom_sf"/>
</dbReference>
<feature type="non-terminal residue" evidence="9">
    <location>
        <position position="950"/>
    </location>
</feature>
<evidence type="ECO:0000256" key="4">
    <source>
        <dbReference type="ARBA" id="ARBA00023242"/>
    </source>
</evidence>
<feature type="repeat" description="WD" evidence="6">
    <location>
        <begin position="613"/>
        <end position="654"/>
    </location>
</feature>
<evidence type="ECO:0000256" key="5">
    <source>
        <dbReference type="ARBA" id="ARBA00038229"/>
    </source>
</evidence>
<evidence type="ECO:0000256" key="6">
    <source>
        <dbReference type="PROSITE-ProRule" id="PRU00221"/>
    </source>
</evidence>
<feature type="repeat" description="WD" evidence="6">
    <location>
        <begin position="512"/>
        <end position="544"/>
    </location>
</feature>
<dbReference type="CDD" id="cd00200">
    <property type="entry name" value="WD40"/>
    <property type="match status" value="1"/>
</dbReference>
<dbReference type="RefSeq" id="XP_002505488.1">
    <property type="nucleotide sequence ID" value="XM_002505442.1"/>
</dbReference>
<dbReference type="GO" id="GO:0030490">
    <property type="term" value="P:maturation of SSU-rRNA"/>
    <property type="evidence" value="ECO:0007669"/>
    <property type="project" value="TreeGrafter"/>
</dbReference>
<keyword evidence="10" id="KW-1185">Reference proteome</keyword>
<feature type="repeat" description="WD" evidence="6">
    <location>
        <begin position="178"/>
        <end position="200"/>
    </location>
</feature>
<keyword evidence="2 6" id="KW-0853">WD repeat</keyword>
<dbReference type="InterPro" id="IPR001680">
    <property type="entry name" value="WD40_rpt"/>
</dbReference>
<feature type="compositionally biased region" description="Basic and acidic residues" evidence="7">
    <location>
        <begin position="331"/>
        <end position="342"/>
    </location>
</feature>
<dbReference type="EMBL" id="CP001331">
    <property type="protein sequence ID" value="ACO66746.1"/>
    <property type="molecule type" value="Genomic_DNA"/>
</dbReference>
<dbReference type="InterPro" id="IPR007148">
    <property type="entry name" value="SSU_processome_Utp12"/>
</dbReference>
<sequence length="950" mass="102337">MVKAYLRYEQARAFGVVASPEAPPVYDDTGKHLVTAALERLAVWDVRRGVEAKSLLPPPRESGALPAVTRIARAEGSDLVAAGHSDGTIRLWSLDDASTDVLLKGHRSEVTALRFNASGSMLVSGGKDTNVVVWDVVAETGLCRLRGHKDQVTDAVFAEADATAGGGAPSTGSSGVRLVTCSKDATVKVWDLDTQHCAQTVAALGAECWSMDVDPTGRRLAVGTSDDRLHLFAVNRGYDDGEEEADENGARVPMTQAQKAASIADASNLLTPVGHVPRSDKSRVSHVRFDRAGGGLLGVQTVGRAIEVWRVRSASEKAKRLKRKQKRRREKEKLRAKERNAEEDQTETAWDKDAEGEGLTAADELELATVVRPKAKTRGFAWAPRQRRRPGIRAVVAVLLDNNAFEEWEIGQDADGVVAEEPTKIRTIDAQGHRADVRALALSPDDGTLLTCSNKGVKVWNPEDGACLRSVDGGYGLCAAFAPGGRHAVVGTKSGALEIVDTQAGVQLSGMRDAHAGAVWGVALLPDGSGFVTASADKTVKFFEWRLVDVEDDEDEGGEGRRELGIAHVKTLQMAEDVLSVKVTPDGKLLSVSLLDNTLKVFFVDSLKFFLSLYGHRLPALCHDVSSDSQLLASGGADKNIRIWGLDFGDCHRSVFAHEDSVTSIAFVPKTHYLFSTGKDRLVKYWDADKFEPLLTLQGHHASAWCVALSTRGEFAVTGGHDRAIRVWERTDEPFFVDEEKEKRLESLLEEGGAEDDGDDDRIAAAARENASANGGVAPAGAEAGMAGRKTLETLTAADQIVDALDEGAEDDDDDDAADAVVVNSASLSAYGYNPSYPSGLPPNPLLMGQSPERYALSAIEKVRAADLEQAVLALPFSSALTLLDYLGGWLEAGEKTELTCRLASLIVRLHYVQLGATHRARAVLLRLRPLLRKRAKELRDLMGFNLAGM</sequence>
<evidence type="ECO:0000313" key="9">
    <source>
        <dbReference type="EMBL" id="ACO66746.1"/>
    </source>
</evidence>
<dbReference type="GO" id="GO:0030515">
    <property type="term" value="F:snoRNA binding"/>
    <property type="evidence" value="ECO:0007669"/>
    <property type="project" value="TreeGrafter"/>
</dbReference>
<feature type="repeat" description="WD" evidence="6">
    <location>
        <begin position="61"/>
        <end position="102"/>
    </location>
</feature>
<feature type="region of interest" description="Disordered" evidence="7">
    <location>
        <begin position="319"/>
        <end position="356"/>
    </location>
</feature>
<dbReference type="FunCoup" id="C1EGB1">
    <property type="interactions" value="1877"/>
</dbReference>
<dbReference type="Pfam" id="PF25172">
    <property type="entry name" value="Beta-prop_WDR3_2nd"/>
    <property type="match status" value="1"/>
</dbReference>
<evidence type="ECO:0000259" key="8">
    <source>
        <dbReference type="Pfam" id="PF04003"/>
    </source>
</evidence>
<keyword evidence="4" id="KW-0539">Nucleus</keyword>
<dbReference type="GeneID" id="8248418"/>
<dbReference type="OrthoDB" id="407922at2759"/>
<dbReference type="InterPro" id="IPR019775">
    <property type="entry name" value="WD40_repeat_CS"/>
</dbReference>
<dbReference type="PROSITE" id="PS50294">
    <property type="entry name" value="WD_REPEATS_REGION"/>
    <property type="match status" value="4"/>
</dbReference>
<dbReference type="STRING" id="296587.C1EGB1"/>
<dbReference type="GO" id="GO:0032040">
    <property type="term" value="C:small-subunit processome"/>
    <property type="evidence" value="ECO:0007669"/>
    <property type="project" value="TreeGrafter"/>
</dbReference>
<dbReference type="GO" id="GO:0034388">
    <property type="term" value="C:Pwp2p-containing subcomplex of 90S preribosome"/>
    <property type="evidence" value="ECO:0007669"/>
    <property type="project" value="TreeGrafter"/>
</dbReference>
<dbReference type="KEGG" id="mis:MICPUN_65501"/>
<dbReference type="PROSITE" id="PS50082">
    <property type="entry name" value="WD_REPEATS_2"/>
    <property type="match status" value="7"/>
</dbReference>
<feature type="repeat" description="WD" evidence="6">
    <location>
        <begin position="103"/>
        <end position="136"/>
    </location>
</feature>
<feature type="compositionally biased region" description="Basic residues" evidence="7">
    <location>
        <begin position="319"/>
        <end position="330"/>
    </location>
</feature>
<dbReference type="InterPro" id="IPR036322">
    <property type="entry name" value="WD40_repeat_dom_sf"/>
</dbReference>
<dbReference type="PRINTS" id="PR00320">
    <property type="entry name" value="GPROTEINBRPT"/>
</dbReference>
<dbReference type="Pfam" id="PF25173">
    <property type="entry name" value="Beta-prop_WDR3_1st"/>
    <property type="match status" value="1"/>
</dbReference>
<reference evidence="9 10" key="1">
    <citation type="journal article" date="2009" name="Science">
        <title>Green evolution and dynamic adaptations revealed by genomes of the marine picoeukaryotes Micromonas.</title>
        <authorList>
            <person name="Worden A.Z."/>
            <person name="Lee J.H."/>
            <person name="Mock T."/>
            <person name="Rouze P."/>
            <person name="Simmons M.P."/>
            <person name="Aerts A.L."/>
            <person name="Allen A.E."/>
            <person name="Cuvelier M.L."/>
            <person name="Derelle E."/>
            <person name="Everett M.V."/>
            <person name="Foulon E."/>
            <person name="Grimwood J."/>
            <person name="Gundlach H."/>
            <person name="Henrissat B."/>
            <person name="Napoli C."/>
            <person name="McDonald S.M."/>
            <person name="Parker M.S."/>
            <person name="Rombauts S."/>
            <person name="Salamov A."/>
            <person name="Von Dassow P."/>
            <person name="Badger J.H."/>
            <person name="Coutinho P.M."/>
            <person name="Demir E."/>
            <person name="Dubchak I."/>
            <person name="Gentemann C."/>
            <person name="Eikrem W."/>
            <person name="Gready J.E."/>
            <person name="John U."/>
            <person name="Lanier W."/>
            <person name="Lindquist E.A."/>
            <person name="Lucas S."/>
            <person name="Mayer K.F."/>
            <person name="Moreau H."/>
            <person name="Not F."/>
            <person name="Otillar R."/>
            <person name="Panaud O."/>
            <person name="Pangilinan J."/>
            <person name="Paulsen I."/>
            <person name="Piegu B."/>
            <person name="Poliakov A."/>
            <person name="Robbens S."/>
            <person name="Schmutz J."/>
            <person name="Toulza E."/>
            <person name="Wyss T."/>
            <person name="Zelensky A."/>
            <person name="Zhou K."/>
            <person name="Armbrust E.V."/>
            <person name="Bhattacharya D."/>
            <person name="Goodenough U.W."/>
            <person name="Van de Peer Y."/>
            <person name="Grigoriev I.V."/>
        </authorList>
    </citation>
    <scope>NUCLEOTIDE SEQUENCE [LARGE SCALE GENOMIC DNA]</scope>
    <source>
        <strain evidence="10">RCC299 / NOUM17</strain>
    </source>
</reference>
<evidence type="ECO:0000256" key="1">
    <source>
        <dbReference type="ARBA" id="ARBA00004604"/>
    </source>
</evidence>
<name>C1EGB1_MICCC</name>
<proteinExistence type="inferred from homology"/>
<dbReference type="InterPro" id="IPR020472">
    <property type="entry name" value="WD40_PAC1"/>
</dbReference>
<dbReference type="PROSITE" id="PS00678">
    <property type="entry name" value="WD_REPEATS_1"/>
    <property type="match status" value="2"/>
</dbReference>
<organism evidence="9 10">
    <name type="scientific">Micromonas commoda (strain RCC299 / NOUM17 / CCMP2709)</name>
    <name type="common">Picoplanktonic green alga</name>
    <dbReference type="NCBI Taxonomy" id="296587"/>
    <lineage>
        <taxon>Eukaryota</taxon>
        <taxon>Viridiplantae</taxon>
        <taxon>Chlorophyta</taxon>
        <taxon>Mamiellophyceae</taxon>
        <taxon>Mamiellales</taxon>
        <taxon>Mamiellaceae</taxon>
        <taxon>Micromonas</taxon>
    </lineage>
</organism>
<dbReference type="FunFam" id="2.130.10.10:FF:000178">
    <property type="entry name" value="WD repeat domain 3"/>
    <property type="match status" value="1"/>
</dbReference>
<feature type="repeat" description="WD" evidence="6">
    <location>
        <begin position="655"/>
        <end position="696"/>
    </location>
</feature>
<feature type="repeat" description="WD" evidence="6">
    <location>
        <begin position="697"/>
        <end position="729"/>
    </location>
</feature>
<comment type="similarity">
    <text evidence="5">Belongs to the WD repeat WDR3/UTP12 family.</text>
</comment>
<dbReference type="eggNOG" id="KOG0306">
    <property type="taxonomic scope" value="Eukaryota"/>
</dbReference>
<evidence type="ECO:0000256" key="3">
    <source>
        <dbReference type="ARBA" id="ARBA00022737"/>
    </source>
</evidence>
<dbReference type="AlphaFoldDB" id="C1EGB1"/>
<dbReference type="PANTHER" id="PTHR19853">
    <property type="entry name" value="WD REPEAT CONTAINING PROTEIN 3 WDR3"/>
    <property type="match status" value="1"/>
</dbReference>
<comment type="subcellular location">
    <subcellularLocation>
        <location evidence="1">Nucleus</location>
        <location evidence="1">Nucleolus</location>
    </subcellularLocation>
</comment>
<dbReference type="Pfam" id="PF04003">
    <property type="entry name" value="Utp12"/>
    <property type="match status" value="1"/>
</dbReference>
<dbReference type="Proteomes" id="UP000002009">
    <property type="component" value="Chromosome 13"/>
</dbReference>
<dbReference type="OMA" id="MNIPLTC"/>
<dbReference type="Gene3D" id="2.130.10.10">
    <property type="entry name" value="YVTN repeat-like/Quinoprotein amine dehydrogenase"/>
    <property type="match status" value="3"/>
</dbReference>
<keyword evidence="3" id="KW-0677">Repeat</keyword>